<comment type="caution">
    <text evidence="23">The sequence shown here is derived from an EMBL/GenBank/DDBJ whole genome shotgun (WGS) entry which is preliminary data.</text>
</comment>
<dbReference type="GO" id="GO:0003723">
    <property type="term" value="F:RNA binding"/>
    <property type="evidence" value="ECO:0007669"/>
    <property type="project" value="TreeGrafter"/>
</dbReference>
<evidence type="ECO:0000256" key="16">
    <source>
        <dbReference type="ARBA" id="ARBA00023242"/>
    </source>
</evidence>
<dbReference type="InterPro" id="IPR015104">
    <property type="entry name" value="Sushi_2"/>
</dbReference>
<keyword evidence="14" id="KW-0804">Transcription</keyword>
<dbReference type="SMART" id="SM00032">
    <property type="entry name" value="CCP"/>
    <property type="match status" value="6"/>
</dbReference>
<dbReference type="Pfam" id="PF20998">
    <property type="entry name" value="Nol11_C"/>
    <property type="match status" value="2"/>
</dbReference>
<dbReference type="InterPro" id="IPR012584">
    <property type="entry name" value="NOL11_N"/>
</dbReference>
<feature type="chain" id="PRO_5041897002" description="Beta-2-glycoprotein 1" evidence="21">
    <location>
        <begin position="22"/>
        <end position="1177"/>
    </location>
</feature>
<name>A0AAD6AEQ1_9TELE</name>
<feature type="domain" description="Sushi" evidence="22">
    <location>
        <begin position="147"/>
        <end position="206"/>
    </location>
</feature>
<feature type="domain" description="Sushi" evidence="22">
    <location>
        <begin position="461"/>
        <end position="520"/>
    </location>
</feature>
<dbReference type="SUPFAM" id="SSF57535">
    <property type="entry name" value="Complement control module/SCR domain"/>
    <property type="match status" value="8"/>
</dbReference>
<dbReference type="CDD" id="cd00033">
    <property type="entry name" value="CCP"/>
    <property type="match status" value="5"/>
</dbReference>
<keyword evidence="7 19" id="KW-0768">Sushi</keyword>
<dbReference type="Pfam" id="PF00084">
    <property type="entry name" value="Sushi"/>
    <property type="match status" value="5"/>
</dbReference>
<dbReference type="GO" id="GO:0005576">
    <property type="term" value="C:extracellular region"/>
    <property type="evidence" value="ECO:0007669"/>
    <property type="project" value="UniProtKB-SubCell"/>
</dbReference>
<dbReference type="GO" id="GO:0005730">
    <property type="term" value="C:nucleolus"/>
    <property type="evidence" value="ECO:0007669"/>
    <property type="project" value="UniProtKB-SubCell"/>
</dbReference>
<keyword evidence="10" id="KW-0677">Repeat</keyword>
<feature type="disulfide bond" evidence="19">
    <location>
        <begin position="368"/>
        <end position="395"/>
    </location>
</feature>
<comment type="subcellular location">
    <subcellularLocation>
        <location evidence="2">Nucleus</location>
        <location evidence="2">Nucleolus</location>
    </subcellularLocation>
    <subcellularLocation>
        <location evidence="3">Secreted</location>
    </subcellularLocation>
</comment>
<evidence type="ECO:0000256" key="11">
    <source>
        <dbReference type="ARBA" id="ARBA00023015"/>
    </source>
</evidence>
<dbReference type="GO" id="GO:0030490">
    <property type="term" value="P:maturation of SSU-rRNA"/>
    <property type="evidence" value="ECO:0007669"/>
    <property type="project" value="InterPro"/>
</dbReference>
<dbReference type="Pfam" id="PF09014">
    <property type="entry name" value="Sushi_2"/>
    <property type="match status" value="2"/>
</dbReference>
<dbReference type="Pfam" id="PF08168">
    <property type="entry name" value="NOL11_N"/>
    <property type="match status" value="1"/>
</dbReference>
<dbReference type="PANTHER" id="PTHR15633">
    <property type="entry name" value="NUCLEOLAR PROTEIN 11"/>
    <property type="match status" value="1"/>
</dbReference>
<evidence type="ECO:0000313" key="24">
    <source>
        <dbReference type="Proteomes" id="UP001219934"/>
    </source>
</evidence>
<dbReference type="InterPro" id="IPR042859">
    <property type="entry name" value="NOL11"/>
</dbReference>
<keyword evidence="9 21" id="KW-0732">Signal</keyword>
<evidence type="ECO:0000256" key="3">
    <source>
        <dbReference type="ARBA" id="ARBA00004613"/>
    </source>
</evidence>
<gene>
    <name evidence="23" type="ORF">JOQ06_016438</name>
</gene>
<proteinExistence type="predicted"/>
<keyword evidence="13" id="KW-0010">Activator</keyword>
<evidence type="ECO:0000256" key="14">
    <source>
        <dbReference type="ARBA" id="ARBA00023163"/>
    </source>
</evidence>
<evidence type="ECO:0000256" key="12">
    <source>
        <dbReference type="ARBA" id="ARBA00023157"/>
    </source>
</evidence>
<feature type="domain" description="Sushi" evidence="22">
    <location>
        <begin position="23"/>
        <end position="84"/>
    </location>
</feature>
<feature type="signal peptide" evidence="21">
    <location>
        <begin position="1"/>
        <end position="21"/>
    </location>
</feature>
<evidence type="ECO:0000256" key="17">
    <source>
        <dbReference type="ARBA" id="ARBA00029855"/>
    </source>
</evidence>
<keyword evidence="8" id="KW-0358">Heparin-binding</keyword>
<evidence type="ECO:0000256" key="13">
    <source>
        <dbReference type="ARBA" id="ARBA00023159"/>
    </source>
</evidence>
<feature type="disulfide bond" evidence="19">
    <location>
        <begin position="149"/>
        <end position="192"/>
    </location>
</feature>
<dbReference type="AlphaFoldDB" id="A0AAD6AEQ1"/>
<keyword evidence="11" id="KW-0805">Transcription regulation</keyword>
<evidence type="ECO:0000256" key="10">
    <source>
        <dbReference type="ARBA" id="ARBA00022737"/>
    </source>
</evidence>
<evidence type="ECO:0000256" key="7">
    <source>
        <dbReference type="ARBA" id="ARBA00022659"/>
    </source>
</evidence>
<evidence type="ECO:0000256" key="15">
    <source>
        <dbReference type="ARBA" id="ARBA00023180"/>
    </source>
</evidence>
<dbReference type="EMBL" id="JAPTMU010000036">
    <property type="protein sequence ID" value="KAJ4923316.1"/>
    <property type="molecule type" value="Genomic_DNA"/>
</dbReference>
<organism evidence="23 24">
    <name type="scientific">Pogonophryne albipinna</name>
    <dbReference type="NCBI Taxonomy" id="1090488"/>
    <lineage>
        <taxon>Eukaryota</taxon>
        <taxon>Metazoa</taxon>
        <taxon>Chordata</taxon>
        <taxon>Craniata</taxon>
        <taxon>Vertebrata</taxon>
        <taxon>Euteleostomi</taxon>
        <taxon>Actinopterygii</taxon>
        <taxon>Neopterygii</taxon>
        <taxon>Teleostei</taxon>
        <taxon>Neoteleostei</taxon>
        <taxon>Acanthomorphata</taxon>
        <taxon>Eupercaria</taxon>
        <taxon>Perciformes</taxon>
        <taxon>Notothenioidei</taxon>
        <taxon>Pogonophryne</taxon>
    </lineage>
</organism>
<evidence type="ECO:0000256" key="5">
    <source>
        <dbReference type="ARBA" id="ARBA00022525"/>
    </source>
</evidence>
<comment type="caution">
    <text evidence="19">Lacks conserved residue(s) required for the propagation of feature annotation.</text>
</comment>
<evidence type="ECO:0000256" key="18">
    <source>
        <dbReference type="ARBA" id="ARBA00033414"/>
    </source>
</evidence>
<evidence type="ECO:0000256" key="1">
    <source>
        <dbReference type="ARBA" id="ARBA00003651"/>
    </source>
</evidence>
<dbReference type="GO" id="GO:0008201">
    <property type="term" value="F:heparin binding"/>
    <property type="evidence" value="ECO:0007669"/>
    <property type="project" value="UniProtKB-KW"/>
</dbReference>
<keyword evidence="6" id="KW-0698">rRNA processing</keyword>
<keyword evidence="24" id="KW-1185">Reference proteome</keyword>
<evidence type="ECO:0000313" key="23">
    <source>
        <dbReference type="EMBL" id="KAJ4923316.1"/>
    </source>
</evidence>
<dbReference type="InterPro" id="IPR000436">
    <property type="entry name" value="Sushi_SCR_CCP_dom"/>
</dbReference>
<evidence type="ECO:0000256" key="19">
    <source>
        <dbReference type="PROSITE-ProRule" id="PRU00302"/>
    </source>
</evidence>
<feature type="disulfide bond" evidence="19">
    <location>
        <begin position="463"/>
        <end position="506"/>
    </location>
</feature>
<reference evidence="23" key="1">
    <citation type="submission" date="2022-11" db="EMBL/GenBank/DDBJ databases">
        <title>Chromosome-level genome of Pogonophryne albipinna.</title>
        <authorList>
            <person name="Jo E."/>
        </authorList>
    </citation>
    <scope>NUCLEOTIDE SEQUENCE</scope>
    <source>
        <strain evidence="23">SGF0006</strain>
        <tissue evidence="23">Muscle</tissue>
    </source>
</reference>
<keyword evidence="12 19" id="KW-1015">Disulfide bond</keyword>
<evidence type="ECO:0000256" key="8">
    <source>
        <dbReference type="ARBA" id="ARBA00022674"/>
    </source>
</evidence>
<feature type="region of interest" description="Disordered" evidence="20">
    <location>
        <begin position="1075"/>
        <end position="1098"/>
    </location>
</feature>
<accession>A0AAD6AEQ1</accession>
<keyword evidence="15" id="KW-0325">Glycoprotein</keyword>
<feature type="domain" description="Sushi" evidence="22">
    <location>
        <begin position="398"/>
        <end position="460"/>
    </location>
</feature>
<evidence type="ECO:0000256" key="21">
    <source>
        <dbReference type="SAM" id="SignalP"/>
    </source>
</evidence>
<evidence type="ECO:0000256" key="4">
    <source>
        <dbReference type="ARBA" id="ARBA00020104"/>
    </source>
</evidence>
<evidence type="ECO:0000256" key="9">
    <source>
        <dbReference type="ARBA" id="ARBA00022729"/>
    </source>
</evidence>
<keyword evidence="16" id="KW-0539">Nucleus</keyword>
<feature type="domain" description="Sushi" evidence="22">
    <location>
        <begin position="340"/>
        <end position="397"/>
    </location>
</feature>
<comment type="function">
    <text evidence="1">Binds to various kinds of negatively charged substances such as heparin, phospholipids, and dextran sulfate. May prevent activation of the intrinsic blood coagulation cascade by binding to phospholipids on the surface of damaged cells.</text>
</comment>
<sequence length="1177" mass="130100">MAPTLALLVLCQVALYTTVTPKKVCGRPPVTDGIDELSLKRVYEVAEELTLTCEQGYLPSTATPRRMTCTATGEWTQSDLACSPVNCDLPKPPTDGRIAHDKPVSGSTTIYGQGWTYECNPPKAPSYERGTCMADGRATEPPVCRDVSCTIPPSLPNGFITFAVMREHSYKETVKYACNEHYVLDGEAEIQCRNTGNWSSNPVCRAPCKVGIKRGRIYYNAKKLWIADLKPNRVLHGEHVAFYCLNKAERCGYPVASTCNDGTLLIPECFQEPGKVDYTIRAKTLPSEIAVLCLRPELAANIEMGGLQRFYIPGVELALSCKQGYTPVSGPRKIVCAATKRCPHPDPLSNGELYYEDTVFQSMINYTCDEGYTMNGNSSALCLADGTWSTPVPECKPVTCDLAPIPPFGMIVYDKRIRGNTVDYGVGGTYKCNPPYIVFGNARAECTVLGNWTKTPECQVVTCPLPENIDRGFMSSSEPRDYDYRETIKYGCNGDYVLEGSHEIVCQQNGKWSEKPSCKAPCSVGIETARILYKGKQIWIKDLQPNRVLHNDIVSVYCMDKPMKCGYAVQTQCIDGKLKIPECFEQPTSSTFFSSSMAALYEGYTLCGLTPSQNLSNSGIQGVEPERDSDHVVVTDSRRSVTLFKVSDQKSLSSWTVKQGQTLTCSAVYNSKTKEYVAVSDSKVIRIWKEEDIHLDKAFKATVSSDIWRVHSAAELEPVVLFQRGAVRFLDSLLSAPKQPIEDVLAQEEAIRWSTNVVTESQQLVIFTTEQKGDNFLYLQRFNPNTLQKYRLERKEPGLSPLSFSASYKDKHIRLVYLYPNGHVYQSIVPVRGLGADEGAPALPLPRSLLLALPVGEGLLEAASAQVLDEAHVAVVGLPHPSAGAGKDFLCIWNTNFQTLQAGKEMKGKIYGQRTTRKSQSAPSLTNDQIMELIKTLSVAEVQKEVEGLLSRTDVQDLQPSLGQLAAALVSRSLGEEAFYTPSILAQLVQTRCLCHSMCPDLVLLALEKKDYFLCQLCLQFFPDIPEAVTCACLKTFISMPDSDAEKVNLEPESISLMETLMAGERDPVGLQNGFSPATNDMDQAGGTEAEKKETTTPPEHICPIMDWVCLLLDAHFTVLAMTPEAKGLLHNLHTFVKSQVRLFSELGKIEGSLHELNKMKVNKDIGQYSIEVIELF</sequence>
<dbReference type="PANTHER" id="PTHR15633:SF2">
    <property type="entry name" value="NUCLEOLAR PROTEIN 11"/>
    <property type="match status" value="1"/>
</dbReference>
<evidence type="ECO:0000256" key="20">
    <source>
        <dbReference type="SAM" id="MobiDB-lite"/>
    </source>
</evidence>
<dbReference type="InterPro" id="IPR048897">
    <property type="entry name" value="Nol11_C"/>
</dbReference>
<dbReference type="InterPro" id="IPR035976">
    <property type="entry name" value="Sushi/SCR/CCP_sf"/>
</dbReference>
<protein>
    <recommendedName>
        <fullName evidence="4">Beta-2-glycoprotein 1</fullName>
    </recommendedName>
    <alternativeName>
        <fullName evidence="17">Apolipoprotein H</fullName>
    </alternativeName>
    <alternativeName>
        <fullName evidence="18">Beta-2-glycoprotein I</fullName>
    </alternativeName>
</protein>
<evidence type="ECO:0000259" key="22">
    <source>
        <dbReference type="PROSITE" id="PS50923"/>
    </source>
</evidence>
<dbReference type="Proteomes" id="UP001219934">
    <property type="component" value="Unassembled WGS sequence"/>
</dbReference>
<keyword evidence="5" id="KW-0964">Secreted</keyword>
<evidence type="ECO:0000256" key="2">
    <source>
        <dbReference type="ARBA" id="ARBA00004604"/>
    </source>
</evidence>
<evidence type="ECO:0000256" key="6">
    <source>
        <dbReference type="ARBA" id="ARBA00022552"/>
    </source>
</evidence>
<dbReference type="PROSITE" id="PS50923">
    <property type="entry name" value="SUSHI"/>
    <property type="match status" value="5"/>
</dbReference>
<dbReference type="Gene3D" id="2.10.70.10">
    <property type="entry name" value="Complement Module, domain 1"/>
    <property type="match status" value="7"/>
</dbReference>